<evidence type="ECO:0000256" key="2">
    <source>
        <dbReference type="ARBA" id="ARBA00023043"/>
    </source>
</evidence>
<reference evidence="4" key="1">
    <citation type="submission" date="2021-01" db="EMBL/GenBank/DDBJ databases">
        <authorList>
            <person name="Corre E."/>
            <person name="Pelletier E."/>
            <person name="Niang G."/>
            <person name="Scheremetjew M."/>
            <person name="Finn R."/>
            <person name="Kale V."/>
            <person name="Holt S."/>
            <person name="Cochrane G."/>
            <person name="Meng A."/>
            <person name="Brown T."/>
            <person name="Cohen L."/>
        </authorList>
    </citation>
    <scope>NUCLEOTIDE SEQUENCE</scope>
    <source>
        <strain evidence="4">SM1012Den-03</strain>
    </source>
</reference>
<dbReference type="GO" id="GO:0051015">
    <property type="term" value="F:actin filament binding"/>
    <property type="evidence" value="ECO:0007669"/>
    <property type="project" value="TreeGrafter"/>
</dbReference>
<evidence type="ECO:0000313" key="4">
    <source>
        <dbReference type="EMBL" id="CAD9622643.1"/>
    </source>
</evidence>
<dbReference type="PANTHER" id="PTHR24153:SF8">
    <property type="entry name" value="FORKED, ISOFORM F"/>
    <property type="match status" value="1"/>
</dbReference>
<gene>
    <name evidence="4" type="ORF">SMAR0320_LOCUS18807</name>
</gene>
<dbReference type="PANTHER" id="PTHR24153">
    <property type="entry name" value="ESPIN"/>
    <property type="match status" value="1"/>
</dbReference>
<dbReference type="SUPFAM" id="SSF48403">
    <property type="entry name" value="Ankyrin repeat"/>
    <property type="match status" value="1"/>
</dbReference>
<accession>A0A7S2M262</accession>
<evidence type="ECO:0000256" key="1">
    <source>
        <dbReference type="ARBA" id="ARBA00022737"/>
    </source>
</evidence>
<feature type="compositionally biased region" description="Polar residues" evidence="3">
    <location>
        <begin position="265"/>
        <end position="282"/>
    </location>
</feature>
<dbReference type="EMBL" id="HBGZ01026489">
    <property type="protein sequence ID" value="CAD9622643.1"/>
    <property type="molecule type" value="Transcribed_RNA"/>
</dbReference>
<feature type="region of interest" description="Disordered" evidence="3">
    <location>
        <begin position="262"/>
        <end position="282"/>
    </location>
</feature>
<organism evidence="4">
    <name type="scientific">Skeletonema marinoi</name>
    <dbReference type="NCBI Taxonomy" id="267567"/>
    <lineage>
        <taxon>Eukaryota</taxon>
        <taxon>Sar</taxon>
        <taxon>Stramenopiles</taxon>
        <taxon>Ochrophyta</taxon>
        <taxon>Bacillariophyta</taxon>
        <taxon>Coscinodiscophyceae</taxon>
        <taxon>Thalassiosirophycidae</taxon>
        <taxon>Thalassiosirales</taxon>
        <taxon>Skeletonemataceae</taxon>
        <taxon>Skeletonema</taxon>
        <taxon>Skeletonema marinoi-dohrnii complex</taxon>
    </lineage>
</organism>
<proteinExistence type="predicted"/>
<dbReference type="AlphaFoldDB" id="A0A7S2M262"/>
<protein>
    <submittedName>
        <fullName evidence="4">Uncharacterized protein</fullName>
    </submittedName>
</protein>
<dbReference type="GO" id="GO:0051017">
    <property type="term" value="P:actin filament bundle assembly"/>
    <property type="evidence" value="ECO:0007669"/>
    <property type="project" value="TreeGrafter"/>
</dbReference>
<keyword evidence="2" id="KW-0040">ANK repeat</keyword>
<evidence type="ECO:0000256" key="3">
    <source>
        <dbReference type="SAM" id="MobiDB-lite"/>
    </source>
</evidence>
<name>A0A7S2M262_9STRA</name>
<sequence length="282" mass="31801">MKQAKSISMFKMTKPKRAVGICHQPPSGNEALSRLIMKRNWDAVSLVLTSTSSDEEIEIDTNGAINQDNILHFALRFHAPLHIVELLSNRYPECLNKPDGTGKFCTHVAAKYSAPPEVMAFVISKNPAAAGCPDNHGKCPIHYVAEFYSKHCIRYQDQYMTTEELMVEVVRLLKKAAPQSFNLEDEDERNPIEIAIENDVGIRVVKLMQRTARDDWREMKQSGHGVKHEVLAKNLERSAKEARNLLLCNGRRNEIIQRIPRVDHQGSSGNPSLKRSFTAKSA</sequence>
<dbReference type="Gene3D" id="1.25.40.20">
    <property type="entry name" value="Ankyrin repeat-containing domain"/>
    <property type="match status" value="1"/>
</dbReference>
<dbReference type="InterPro" id="IPR052420">
    <property type="entry name" value="Espin/Espin-like"/>
</dbReference>
<keyword evidence="1" id="KW-0677">Repeat</keyword>
<dbReference type="InterPro" id="IPR036770">
    <property type="entry name" value="Ankyrin_rpt-contain_sf"/>
</dbReference>
<dbReference type="GO" id="GO:0005737">
    <property type="term" value="C:cytoplasm"/>
    <property type="evidence" value="ECO:0007669"/>
    <property type="project" value="TreeGrafter"/>
</dbReference>